<dbReference type="Pfam" id="PF03478">
    <property type="entry name" value="Beta-prop_KIB1-4"/>
    <property type="match status" value="1"/>
</dbReference>
<dbReference type="Proteomes" id="UP000807115">
    <property type="component" value="Chromosome 5"/>
</dbReference>
<evidence type="ECO:0000313" key="3">
    <source>
        <dbReference type="Proteomes" id="UP000807115"/>
    </source>
</evidence>
<evidence type="ECO:0000259" key="1">
    <source>
        <dbReference type="Pfam" id="PF03478"/>
    </source>
</evidence>
<dbReference type="PANTHER" id="PTHR44586">
    <property type="entry name" value="F-BOX DOMAIN CONTAINING PROTEIN, EXPRESSED"/>
    <property type="match status" value="1"/>
</dbReference>
<sequence length="403" mass="44279">MATASPDWAGLPTEMVATVMGSLDIPDLFRAGCVCSSCAATLYSATSGATFRVRLPDPPLRSRALVGSAHGWLATADEASSDLHLVNPLSGAQVALPPVATLHHVESFLDGAAGSLVYSVQESEDDGPGEPPPVPVLYPAQKLRLFLYYKVVMSCSPAKGRHCVVLLLHRPDGELSFARVGDDRWTWITGQTLRSVRGYRDAIYNKIDGLFYVLSFDGSMITLDLGGDGSSSSSSPVVAKDIMPLAMRWDDPIKDLMLTPSGDVLQVWRSKEIERFDTPVELPAGVAHEFDDPYLSSRLDSFIHKVDIDKQHRELLTSIGDHALFLGYNSAVCLSTKDFPRLSPDSAYVANVFDEEMWGNKHNLREIGIWDFKTETLRGLGEVQSRNPWLNWPAPIWITPSLH</sequence>
<dbReference type="SUPFAM" id="SSF81383">
    <property type="entry name" value="F-box domain"/>
    <property type="match status" value="1"/>
</dbReference>
<dbReference type="PANTHER" id="PTHR44586:SF23">
    <property type="entry name" value="F-BOX DOMAIN-CONTAINING PROTEIN"/>
    <property type="match status" value="1"/>
</dbReference>
<reference evidence="2" key="2">
    <citation type="submission" date="2020-10" db="EMBL/GenBank/DDBJ databases">
        <authorList>
            <person name="Cooper E.A."/>
            <person name="Brenton Z.W."/>
            <person name="Flinn B.S."/>
            <person name="Jenkins J."/>
            <person name="Shu S."/>
            <person name="Flowers D."/>
            <person name="Luo F."/>
            <person name="Wang Y."/>
            <person name="Xia P."/>
            <person name="Barry K."/>
            <person name="Daum C."/>
            <person name="Lipzen A."/>
            <person name="Yoshinaga Y."/>
            <person name="Schmutz J."/>
            <person name="Saski C."/>
            <person name="Vermerris W."/>
            <person name="Kresovich S."/>
        </authorList>
    </citation>
    <scope>NUCLEOTIDE SEQUENCE</scope>
</reference>
<proteinExistence type="predicted"/>
<organism evidence="2 3">
    <name type="scientific">Sorghum bicolor</name>
    <name type="common">Sorghum</name>
    <name type="synonym">Sorghum vulgare</name>
    <dbReference type="NCBI Taxonomy" id="4558"/>
    <lineage>
        <taxon>Eukaryota</taxon>
        <taxon>Viridiplantae</taxon>
        <taxon>Streptophyta</taxon>
        <taxon>Embryophyta</taxon>
        <taxon>Tracheophyta</taxon>
        <taxon>Spermatophyta</taxon>
        <taxon>Magnoliopsida</taxon>
        <taxon>Liliopsida</taxon>
        <taxon>Poales</taxon>
        <taxon>Poaceae</taxon>
        <taxon>PACMAD clade</taxon>
        <taxon>Panicoideae</taxon>
        <taxon>Andropogonodae</taxon>
        <taxon>Andropogoneae</taxon>
        <taxon>Sorghinae</taxon>
        <taxon>Sorghum</taxon>
    </lineage>
</organism>
<feature type="domain" description="KIB1-4 beta-propeller" evidence="1">
    <location>
        <begin position="42"/>
        <end position="370"/>
    </location>
</feature>
<dbReference type="EMBL" id="CM027684">
    <property type="protein sequence ID" value="KAG0530409.1"/>
    <property type="molecule type" value="Genomic_DNA"/>
</dbReference>
<dbReference type="InterPro" id="IPR005174">
    <property type="entry name" value="KIB1-4_b-propeller"/>
</dbReference>
<comment type="caution">
    <text evidence="2">The sequence shown here is derived from an EMBL/GenBank/DDBJ whole genome shotgun (WGS) entry which is preliminary data.</text>
</comment>
<evidence type="ECO:0000313" key="2">
    <source>
        <dbReference type="EMBL" id="KAG0530409.1"/>
    </source>
</evidence>
<dbReference type="AlphaFoldDB" id="A0A921UG75"/>
<dbReference type="InterPro" id="IPR036047">
    <property type="entry name" value="F-box-like_dom_sf"/>
</dbReference>
<gene>
    <name evidence="2" type="ORF">BDA96_05G183800</name>
</gene>
<name>A0A921UG75_SORBI</name>
<accession>A0A921UG75</accession>
<reference evidence="2" key="1">
    <citation type="journal article" date="2019" name="BMC Genomics">
        <title>A new reference genome for Sorghum bicolor reveals high levels of sequence similarity between sweet and grain genotypes: implications for the genetics of sugar metabolism.</title>
        <authorList>
            <person name="Cooper E.A."/>
            <person name="Brenton Z.W."/>
            <person name="Flinn B.S."/>
            <person name="Jenkins J."/>
            <person name="Shu S."/>
            <person name="Flowers D."/>
            <person name="Luo F."/>
            <person name="Wang Y."/>
            <person name="Xia P."/>
            <person name="Barry K."/>
            <person name="Daum C."/>
            <person name="Lipzen A."/>
            <person name="Yoshinaga Y."/>
            <person name="Schmutz J."/>
            <person name="Saski C."/>
            <person name="Vermerris W."/>
            <person name="Kresovich S."/>
        </authorList>
    </citation>
    <scope>NUCLEOTIDE SEQUENCE</scope>
</reference>
<protein>
    <recommendedName>
        <fullName evidence="1">KIB1-4 beta-propeller domain-containing protein</fullName>
    </recommendedName>
</protein>